<evidence type="ECO:0000313" key="3">
    <source>
        <dbReference type="Proteomes" id="UP000663882"/>
    </source>
</evidence>
<gene>
    <name evidence="2" type="ORF">RFH988_LOCUS17167</name>
</gene>
<dbReference type="CDD" id="cd01060">
    <property type="entry name" value="Membrane-FADS-like"/>
    <property type="match status" value="1"/>
</dbReference>
<keyword evidence="1" id="KW-0812">Transmembrane</keyword>
<dbReference type="OrthoDB" id="10000342at2759"/>
<feature type="transmembrane region" description="Helical" evidence="1">
    <location>
        <begin position="62"/>
        <end position="83"/>
    </location>
</feature>
<proteinExistence type="predicted"/>
<keyword evidence="1" id="KW-1133">Transmembrane helix</keyword>
<evidence type="ECO:0000313" key="2">
    <source>
        <dbReference type="EMBL" id="CAF1059371.1"/>
    </source>
</evidence>
<protein>
    <recommendedName>
        <fullName evidence="4">Fatty acid desaturase domain-containing protein</fullName>
    </recommendedName>
</protein>
<evidence type="ECO:0000256" key="1">
    <source>
        <dbReference type="SAM" id="Phobius"/>
    </source>
</evidence>
<dbReference type="EMBL" id="CAJNOO010000907">
    <property type="protein sequence ID" value="CAF1059371.1"/>
    <property type="molecule type" value="Genomic_DNA"/>
</dbReference>
<dbReference type="Proteomes" id="UP000663882">
    <property type="component" value="Unassembled WGS sequence"/>
</dbReference>
<sequence length="463" mass="54304">MTVTFEVPVRNAHAISSGREICRAIKQSDAALRQAYPFLYHQDWICTIIFTSSLLLMSLFSYLYLSGYISAILTIVLIALPLSLLHELEHDIIHNLYFKQHRWIQNLMFTFIWIAKLHGSPWYRRQLHLKHHLLSGQLNDAEERIIGLGLPPDYKRMAVSIHPFGGLLVSDDISKDAKYLNLTTMKLHNAPMALIFMFITRTFFIYNLLFFIYFYLNYDINTLYGIHTFYPIIHNLAICLCFPNLLRQGCLVLMSNACHYYDDIPLNTVYYQNQILDSCKPILDSWYVFPFQLFCFNFAATHIIHHHVVSQPFYIRHFTARKVKDIMIKLGIRNNDFGILWRNNHYTIDPEEDEKQKLYGKYWFAACLLLGFPLYILWDMMVMHKSNKNIFKLIRKKLFKKNIKKLDNNINNELTTNKKIIDINGTVIDSDVEQFNTLVNRMALFDVSADQVEEVSAAVVEAQ</sequence>
<reference evidence="2" key="1">
    <citation type="submission" date="2021-02" db="EMBL/GenBank/DDBJ databases">
        <authorList>
            <person name="Nowell W R."/>
        </authorList>
    </citation>
    <scope>NUCLEOTIDE SEQUENCE</scope>
</reference>
<organism evidence="2 3">
    <name type="scientific">Rotaria sordida</name>
    <dbReference type="NCBI Taxonomy" id="392033"/>
    <lineage>
        <taxon>Eukaryota</taxon>
        <taxon>Metazoa</taxon>
        <taxon>Spiralia</taxon>
        <taxon>Gnathifera</taxon>
        <taxon>Rotifera</taxon>
        <taxon>Eurotatoria</taxon>
        <taxon>Bdelloidea</taxon>
        <taxon>Philodinida</taxon>
        <taxon>Philodinidae</taxon>
        <taxon>Rotaria</taxon>
    </lineage>
</organism>
<name>A0A814L0M3_9BILA</name>
<accession>A0A814L0M3</accession>
<feature type="transmembrane region" description="Helical" evidence="1">
    <location>
        <begin position="228"/>
        <end position="246"/>
    </location>
</feature>
<comment type="caution">
    <text evidence="2">The sequence shown here is derived from an EMBL/GenBank/DDBJ whole genome shotgun (WGS) entry which is preliminary data.</text>
</comment>
<dbReference type="AlphaFoldDB" id="A0A814L0M3"/>
<feature type="transmembrane region" description="Helical" evidence="1">
    <location>
        <begin position="193"/>
        <end position="216"/>
    </location>
</feature>
<feature type="transmembrane region" description="Helical" evidence="1">
    <location>
        <begin position="362"/>
        <end position="382"/>
    </location>
</feature>
<keyword evidence="1" id="KW-0472">Membrane</keyword>
<evidence type="ECO:0008006" key="4">
    <source>
        <dbReference type="Google" id="ProtNLM"/>
    </source>
</evidence>